<dbReference type="Gene3D" id="3.40.50.180">
    <property type="entry name" value="Methylesterase CheB, C-terminal domain"/>
    <property type="match status" value="1"/>
</dbReference>
<protein>
    <recommendedName>
        <fullName evidence="2">protein-glutamate methylesterase</fullName>
        <ecNumber evidence="2">3.1.1.61</ecNumber>
    </recommendedName>
</protein>
<dbReference type="Pfam" id="PF01339">
    <property type="entry name" value="CheB_methylest"/>
    <property type="match status" value="1"/>
</dbReference>
<dbReference type="CDD" id="cd16433">
    <property type="entry name" value="CheB"/>
    <property type="match status" value="1"/>
</dbReference>
<comment type="catalytic activity">
    <reaction evidence="3">
        <text>[protein]-L-glutamate 5-O-methyl ester + H2O = L-glutamyl-[protein] + methanol + H(+)</text>
        <dbReference type="Rhea" id="RHEA:23236"/>
        <dbReference type="Rhea" id="RHEA-COMP:10208"/>
        <dbReference type="Rhea" id="RHEA-COMP:10311"/>
        <dbReference type="ChEBI" id="CHEBI:15377"/>
        <dbReference type="ChEBI" id="CHEBI:15378"/>
        <dbReference type="ChEBI" id="CHEBI:17790"/>
        <dbReference type="ChEBI" id="CHEBI:29973"/>
        <dbReference type="ChEBI" id="CHEBI:82795"/>
        <dbReference type="EC" id="3.1.1.61"/>
    </reaction>
</comment>
<organism evidence="6 7">
    <name type="scientific">Lysobacter arvi</name>
    <dbReference type="NCBI Taxonomy" id="3038776"/>
    <lineage>
        <taxon>Bacteria</taxon>
        <taxon>Pseudomonadati</taxon>
        <taxon>Pseudomonadota</taxon>
        <taxon>Gammaproteobacteria</taxon>
        <taxon>Lysobacterales</taxon>
        <taxon>Lysobacteraceae</taxon>
        <taxon>Lysobacter</taxon>
    </lineage>
</organism>
<keyword evidence="4" id="KW-0145">Chemotaxis</keyword>
<dbReference type="PIRSF" id="PIRSF036461">
    <property type="entry name" value="Chmtx_methlestr"/>
    <property type="match status" value="1"/>
</dbReference>
<comment type="caution">
    <text evidence="6">The sequence shown here is derived from an EMBL/GenBank/DDBJ whole genome shotgun (WGS) entry which is preliminary data.</text>
</comment>
<evidence type="ECO:0000256" key="4">
    <source>
        <dbReference type="PROSITE-ProRule" id="PRU00050"/>
    </source>
</evidence>
<dbReference type="Proteomes" id="UP001233535">
    <property type="component" value="Unassembled WGS sequence"/>
</dbReference>
<feature type="domain" description="CheB-type methylesterase" evidence="5">
    <location>
        <begin position="5"/>
        <end position="194"/>
    </location>
</feature>
<dbReference type="PANTHER" id="PTHR42872">
    <property type="entry name" value="PROTEIN-GLUTAMATE METHYLESTERASE/PROTEIN-GLUTAMINE GLUTAMINASE"/>
    <property type="match status" value="1"/>
</dbReference>
<dbReference type="EC" id="3.1.1.61" evidence="2"/>
<evidence type="ECO:0000259" key="5">
    <source>
        <dbReference type="PROSITE" id="PS50122"/>
    </source>
</evidence>
<dbReference type="PROSITE" id="PS50122">
    <property type="entry name" value="CHEB"/>
    <property type="match status" value="1"/>
</dbReference>
<dbReference type="SUPFAM" id="SSF52738">
    <property type="entry name" value="Methylesterase CheB, C-terminal domain"/>
    <property type="match status" value="1"/>
</dbReference>
<dbReference type="EMBL" id="JARUHG010000005">
    <property type="protein sequence ID" value="MDR0184204.1"/>
    <property type="molecule type" value="Genomic_DNA"/>
</dbReference>
<feature type="active site" evidence="4">
    <location>
        <position position="18"/>
    </location>
</feature>
<keyword evidence="7" id="KW-1185">Reference proteome</keyword>
<evidence type="ECO:0000313" key="6">
    <source>
        <dbReference type="EMBL" id="MDR0184204.1"/>
    </source>
</evidence>
<keyword evidence="1 4" id="KW-0378">Hydrolase</keyword>
<evidence type="ECO:0000256" key="2">
    <source>
        <dbReference type="ARBA" id="ARBA00039140"/>
    </source>
</evidence>
<reference evidence="6 7" key="1">
    <citation type="submission" date="2023-04" db="EMBL/GenBank/DDBJ databases">
        <title>Lysobacter sp. strain UC isolated from soil sample.</title>
        <authorList>
            <person name="Choksket S."/>
            <person name="Harshvardhan F."/>
            <person name="Rana R."/>
            <person name="Patil P.B."/>
            <person name="Korpole S."/>
        </authorList>
    </citation>
    <scope>NUCLEOTIDE SEQUENCE [LARGE SCALE GENOMIC DNA]</scope>
    <source>
        <strain evidence="6 7">UC</strain>
    </source>
</reference>
<feature type="active site" evidence="4">
    <location>
        <position position="136"/>
    </location>
</feature>
<dbReference type="PANTHER" id="PTHR42872:SF6">
    <property type="entry name" value="PROTEIN-GLUTAMATE METHYLESTERASE_PROTEIN-GLUTAMINE GLUTAMINASE"/>
    <property type="match status" value="1"/>
</dbReference>
<evidence type="ECO:0000256" key="1">
    <source>
        <dbReference type="ARBA" id="ARBA00022801"/>
    </source>
</evidence>
<proteinExistence type="predicted"/>
<feature type="active site" evidence="4">
    <location>
        <position position="45"/>
    </location>
</feature>
<accession>A0ABU1CGX2</accession>
<evidence type="ECO:0000256" key="3">
    <source>
        <dbReference type="ARBA" id="ARBA00048267"/>
    </source>
</evidence>
<dbReference type="InterPro" id="IPR000673">
    <property type="entry name" value="Sig_transdc_resp-reg_Me-estase"/>
</dbReference>
<dbReference type="InterPro" id="IPR035909">
    <property type="entry name" value="CheB_C"/>
</dbReference>
<dbReference type="InterPro" id="IPR011247">
    <property type="entry name" value="Chemotax_prot-Glu_Me-esterase"/>
</dbReference>
<name>A0ABU1CGX2_9GAMM</name>
<sequence length="330" mass="35063">MSSMPAAAHRNLIVIGGSAGAMAPLLDLVAGLPRGFAASILIVQHIGAHNSVLPELLTRRGPLPALFPISGRLLEPGVIFVAPPDHHLLVIDGAVRLSRDPKENHARPAIDPLFRSAAIAKGPRVIGVLLSGWLDDGVAGLQAIKACGGLAVVQAPQDAEEPEMPDTARRYVAVDDVLPAAEIARALTAMTSRPIDATPPVPAALIAEHALSVGESEDAVATLDRIGTPSRITCPECSGVLWEIKDAQPPRYRCHTGHGYSIAALDKAQGARTDQALWSALRVLHERERLLREMAAAHRRRDALADAERVDAEADHIAVHAQQLQHLASR</sequence>
<gene>
    <name evidence="6" type="ORF">P8609_14665</name>
</gene>
<evidence type="ECO:0000313" key="7">
    <source>
        <dbReference type="Proteomes" id="UP001233535"/>
    </source>
</evidence>